<accession>A0A3N4Q545</accession>
<comment type="caution">
    <text evidence="1">The sequence shown here is derived from an EMBL/GenBank/DDBJ whole genome shotgun (WGS) entry which is preliminary data.</text>
</comment>
<proteinExistence type="predicted"/>
<protein>
    <submittedName>
        <fullName evidence="1">Uncharacterized protein</fullName>
    </submittedName>
</protein>
<dbReference type="EMBL" id="RPDH01000001">
    <property type="protein sequence ID" value="RPE12621.1"/>
    <property type="molecule type" value="Genomic_DNA"/>
</dbReference>
<dbReference type="RefSeq" id="WP_123845133.1">
    <property type="nucleotide sequence ID" value="NZ_RPDH01000001.1"/>
</dbReference>
<reference evidence="1 2" key="1">
    <citation type="submission" date="2018-11" db="EMBL/GenBank/DDBJ databases">
        <title>Chitinophaga lutea sp.nov., isolate from arsenic contaminated soil.</title>
        <authorList>
            <person name="Zong Y."/>
        </authorList>
    </citation>
    <scope>NUCLEOTIDE SEQUENCE [LARGE SCALE GENOMIC DNA]</scope>
    <source>
        <strain evidence="1 2">ZY74</strain>
    </source>
</reference>
<organism evidence="1 2">
    <name type="scientific">Chitinophaga lutea</name>
    <dbReference type="NCBI Taxonomy" id="2488634"/>
    <lineage>
        <taxon>Bacteria</taxon>
        <taxon>Pseudomonadati</taxon>
        <taxon>Bacteroidota</taxon>
        <taxon>Chitinophagia</taxon>
        <taxon>Chitinophagales</taxon>
        <taxon>Chitinophagaceae</taxon>
        <taxon>Chitinophaga</taxon>
    </lineage>
</organism>
<sequence>MNNSNLTNRLQYIFLADNLTWEEFAYRAGENGNNLRDELLELLDGASELLTHIGYHIEIVKNNERIR</sequence>
<name>A0A3N4Q545_9BACT</name>
<evidence type="ECO:0000313" key="1">
    <source>
        <dbReference type="EMBL" id="RPE12621.1"/>
    </source>
</evidence>
<dbReference type="AlphaFoldDB" id="A0A3N4Q545"/>
<gene>
    <name evidence="1" type="ORF">EGT74_03470</name>
</gene>
<keyword evidence="2" id="KW-1185">Reference proteome</keyword>
<dbReference type="Proteomes" id="UP000278351">
    <property type="component" value="Unassembled WGS sequence"/>
</dbReference>
<evidence type="ECO:0000313" key="2">
    <source>
        <dbReference type="Proteomes" id="UP000278351"/>
    </source>
</evidence>